<name>A0A1Y2EXT7_9BASI</name>
<comment type="caution">
    <text evidence="6">The sequence shown here is derived from an EMBL/GenBank/DDBJ whole genome shotgun (WGS) entry which is preliminary data.</text>
</comment>
<dbReference type="GO" id="GO:0016491">
    <property type="term" value="F:oxidoreductase activity"/>
    <property type="evidence" value="ECO:0007669"/>
    <property type="project" value="UniProtKB-KW"/>
</dbReference>
<evidence type="ECO:0000256" key="3">
    <source>
        <dbReference type="ARBA" id="ARBA00023002"/>
    </source>
</evidence>
<dbReference type="Gene3D" id="3.40.50.720">
    <property type="entry name" value="NAD(P)-binding Rossmann-like Domain"/>
    <property type="match status" value="1"/>
</dbReference>
<dbReference type="OrthoDB" id="1274115at2759"/>
<dbReference type="InterPro" id="IPR020904">
    <property type="entry name" value="Sc_DH/Rdtase_CS"/>
</dbReference>
<proteinExistence type="inferred from homology"/>
<organism evidence="6 7">
    <name type="scientific">Leucosporidium creatinivorum</name>
    <dbReference type="NCBI Taxonomy" id="106004"/>
    <lineage>
        <taxon>Eukaryota</taxon>
        <taxon>Fungi</taxon>
        <taxon>Dikarya</taxon>
        <taxon>Basidiomycota</taxon>
        <taxon>Pucciniomycotina</taxon>
        <taxon>Microbotryomycetes</taxon>
        <taxon>Leucosporidiales</taxon>
        <taxon>Leucosporidium</taxon>
    </lineage>
</organism>
<reference evidence="6 7" key="1">
    <citation type="submission" date="2016-07" db="EMBL/GenBank/DDBJ databases">
        <title>Pervasive Adenine N6-methylation of Active Genes in Fungi.</title>
        <authorList>
            <consortium name="DOE Joint Genome Institute"/>
            <person name="Mondo S.J."/>
            <person name="Dannebaum R.O."/>
            <person name="Kuo R.C."/>
            <person name="Labutti K."/>
            <person name="Haridas S."/>
            <person name="Kuo A."/>
            <person name="Salamov A."/>
            <person name="Ahrendt S.R."/>
            <person name="Lipzen A."/>
            <person name="Sullivan W."/>
            <person name="Andreopoulos W.B."/>
            <person name="Clum A."/>
            <person name="Lindquist E."/>
            <person name="Daum C."/>
            <person name="Ramamoorthy G.K."/>
            <person name="Gryganskyi A."/>
            <person name="Culley D."/>
            <person name="Magnuson J.K."/>
            <person name="James T.Y."/>
            <person name="O'Malley M.A."/>
            <person name="Stajich J.E."/>
            <person name="Spatafora J.W."/>
            <person name="Visel A."/>
            <person name="Grigoriev I.V."/>
        </authorList>
    </citation>
    <scope>NUCLEOTIDE SEQUENCE [LARGE SCALE GENOMIC DNA]</scope>
    <source>
        <strain evidence="6 7">62-1032</strain>
    </source>
</reference>
<dbReference type="STRING" id="106004.A0A1Y2EXT7"/>
<dbReference type="InterPro" id="IPR057326">
    <property type="entry name" value="KR_dom"/>
</dbReference>
<evidence type="ECO:0000313" key="6">
    <source>
        <dbReference type="EMBL" id="ORY75926.1"/>
    </source>
</evidence>
<dbReference type="InterPro" id="IPR002347">
    <property type="entry name" value="SDR_fam"/>
</dbReference>
<evidence type="ECO:0000256" key="1">
    <source>
        <dbReference type="ARBA" id="ARBA00006484"/>
    </source>
</evidence>
<evidence type="ECO:0000256" key="4">
    <source>
        <dbReference type="RuleBase" id="RU000363"/>
    </source>
</evidence>
<keyword evidence="2" id="KW-0521">NADP</keyword>
<dbReference type="PRINTS" id="PR00081">
    <property type="entry name" value="GDHRDH"/>
</dbReference>
<evidence type="ECO:0000259" key="5">
    <source>
        <dbReference type="SMART" id="SM00822"/>
    </source>
</evidence>
<dbReference type="CDD" id="cd05374">
    <property type="entry name" value="17beta-HSD-like_SDR_c"/>
    <property type="match status" value="1"/>
</dbReference>
<dbReference type="PANTHER" id="PTHR43976:SF16">
    <property type="entry name" value="SHORT-CHAIN DEHYDROGENASE_REDUCTASE FAMILY PROTEIN"/>
    <property type="match status" value="1"/>
</dbReference>
<dbReference type="InterPro" id="IPR036291">
    <property type="entry name" value="NAD(P)-bd_dom_sf"/>
</dbReference>
<comment type="similarity">
    <text evidence="1 4">Belongs to the short-chain dehydrogenases/reductases (SDR) family.</text>
</comment>
<dbReference type="Pfam" id="PF00106">
    <property type="entry name" value="adh_short"/>
    <property type="match status" value="1"/>
</dbReference>
<keyword evidence="3" id="KW-0560">Oxidoreductase</keyword>
<dbReference type="PRINTS" id="PR00080">
    <property type="entry name" value="SDRFAMILY"/>
</dbReference>
<evidence type="ECO:0000313" key="7">
    <source>
        <dbReference type="Proteomes" id="UP000193467"/>
    </source>
</evidence>
<sequence length="292" mass="31087">MSSSSASPSTSTWFITGCSGGFGRELVLALLSRNQRVVATARKLDSIKDLEKKGAVLAQWDVTDELEVLQKKAKEIDELVGGVGVVVNNAGFLVAGTFEETSPADDHRQFDTNVFGFLNTTRAFLPLFRSRNSGTFVNISSIAGVQGYGASGLYCSSKFAIEGITESLAAEVSHLGIRCTIVEPGYFRTNFLGAGGPPKVVGSIADYHAVTEPMEAALNAYNGKQPGDPSKGSHLIIDAVLGEGWGKGKELPLRLPLGPDAVATLEAKARENLKILEEWREASASTNHEDVV</sequence>
<gene>
    <name evidence="6" type="ORF">BCR35DRAFT_280557</name>
</gene>
<dbReference type="InterPro" id="IPR051911">
    <property type="entry name" value="SDR_oxidoreductase"/>
</dbReference>
<dbReference type="PANTHER" id="PTHR43976">
    <property type="entry name" value="SHORT CHAIN DEHYDROGENASE"/>
    <property type="match status" value="1"/>
</dbReference>
<accession>A0A1Y2EXT7</accession>
<evidence type="ECO:0000256" key="2">
    <source>
        <dbReference type="ARBA" id="ARBA00022857"/>
    </source>
</evidence>
<keyword evidence="7" id="KW-1185">Reference proteome</keyword>
<dbReference type="AlphaFoldDB" id="A0A1Y2EXT7"/>
<feature type="domain" description="Ketoreductase" evidence="5">
    <location>
        <begin position="11"/>
        <end position="167"/>
    </location>
</feature>
<dbReference type="InParanoid" id="A0A1Y2EXT7"/>
<protein>
    <recommendedName>
        <fullName evidence="5">Ketoreductase domain-containing protein</fullName>
    </recommendedName>
</protein>
<dbReference type="Proteomes" id="UP000193467">
    <property type="component" value="Unassembled WGS sequence"/>
</dbReference>
<dbReference type="SUPFAM" id="SSF51735">
    <property type="entry name" value="NAD(P)-binding Rossmann-fold domains"/>
    <property type="match status" value="1"/>
</dbReference>
<dbReference type="EMBL" id="MCGR01000036">
    <property type="protein sequence ID" value="ORY75926.1"/>
    <property type="molecule type" value="Genomic_DNA"/>
</dbReference>
<dbReference type="PROSITE" id="PS00061">
    <property type="entry name" value="ADH_SHORT"/>
    <property type="match status" value="1"/>
</dbReference>
<dbReference type="SMART" id="SM00822">
    <property type="entry name" value="PKS_KR"/>
    <property type="match status" value="1"/>
</dbReference>